<comment type="caution">
    <text evidence="2">The sequence shown here is derived from an EMBL/GenBank/DDBJ whole genome shotgun (WGS) entry which is preliminary data.</text>
</comment>
<organism evidence="2 3">
    <name type="scientific">Massilia eurypsychrophila</name>
    <dbReference type="NCBI Taxonomy" id="1485217"/>
    <lineage>
        <taxon>Bacteria</taxon>
        <taxon>Pseudomonadati</taxon>
        <taxon>Pseudomonadota</taxon>
        <taxon>Betaproteobacteria</taxon>
        <taxon>Burkholderiales</taxon>
        <taxon>Oxalobacteraceae</taxon>
        <taxon>Telluria group</taxon>
        <taxon>Massilia</taxon>
    </lineage>
</organism>
<sequence>MNTTTKPAAQKKRAEPSAERAANPFLDAELYTRTREYSPREAIFSKEMKAINERGAGKRNRDPLQAPSLQPLLGMVKKGLSLKDMFGKIIAGTDKGLWEGWMSTFGFEIRSVNYAPTGKRNAVLALDIGISSKANALFAKEGIPNWRSLVVEDCAELKIRHATEKTPFDACAVFYLDK</sequence>
<evidence type="ECO:0000313" key="2">
    <source>
        <dbReference type="EMBL" id="PIL45416.1"/>
    </source>
</evidence>
<reference evidence="2 3" key="1">
    <citation type="submission" date="2017-10" db="EMBL/GenBank/DDBJ databases">
        <title>Massilia psychrophilum sp. nov., a novel purple-pigmented bacterium isolated from Tianshan glacier, Xinjiang Municipality, China.</title>
        <authorList>
            <person name="Wang H."/>
        </authorList>
    </citation>
    <scope>NUCLEOTIDE SEQUENCE [LARGE SCALE GENOMIC DNA]</scope>
    <source>
        <strain evidence="2 3">JCM 30074</strain>
    </source>
</reference>
<evidence type="ECO:0000256" key="1">
    <source>
        <dbReference type="SAM" id="MobiDB-lite"/>
    </source>
</evidence>
<proteinExistence type="predicted"/>
<evidence type="ECO:0000313" key="3">
    <source>
        <dbReference type="Proteomes" id="UP000230390"/>
    </source>
</evidence>
<feature type="region of interest" description="Disordered" evidence="1">
    <location>
        <begin position="1"/>
        <end position="25"/>
    </location>
</feature>
<dbReference type="AlphaFoldDB" id="A0A2G8THA3"/>
<dbReference type="Proteomes" id="UP000230390">
    <property type="component" value="Unassembled WGS sequence"/>
</dbReference>
<keyword evidence="3" id="KW-1185">Reference proteome</keyword>
<dbReference type="RefSeq" id="WP_099788210.1">
    <property type="nucleotide sequence ID" value="NZ_JBHLYV010000031.1"/>
</dbReference>
<gene>
    <name evidence="2" type="ORF">CR105_09640</name>
</gene>
<accession>A0A2G8THA3</accession>
<dbReference type="OrthoDB" id="8706403at2"/>
<protein>
    <submittedName>
        <fullName evidence="2">Uncharacterized protein</fullName>
    </submittedName>
</protein>
<dbReference type="EMBL" id="PDOC01000004">
    <property type="protein sequence ID" value="PIL45416.1"/>
    <property type="molecule type" value="Genomic_DNA"/>
</dbReference>
<name>A0A2G8THA3_9BURK</name>